<dbReference type="AlphaFoldDB" id="A0A2H9T7W0"/>
<gene>
    <name evidence="1" type="ORF">CI610_01752</name>
</gene>
<sequence>MHSEEVRQRNQRMTYKIKHHCIKHRTIPSGYVTPEAAKNYLHKKIKDDIEQIEKIMKQGYVQATKDNRYQIQPMDYHRAKLTIAYKKRLLKQLNTYYQWKPM</sequence>
<proteinExistence type="predicted"/>
<protein>
    <submittedName>
        <fullName evidence="1">Uncharacterized protein</fullName>
    </submittedName>
</protein>
<evidence type="ECO:0000313" key="1">
    <source>
        <dbReference type="EMBL" id="PJE79287.1"/>
    </source>
</evidence>
<organism evidence="1">
    <name type="scientific">invertebrate metagenome</name>
    <dbReference type="NCBI Taxonomy" id="1711999"/>
    <lineage>
        <taxon>unclassified sequences</taxon>
        <taxon>metagenomes</taxon>
        <taxon>organismal metagenomes</taxon>
    </lineage>
</organism>
<comment type="caution">
    <text evidence="1">The sequence shown here is derived from an EMBL/GenBank/DDBJ whole genome shotgun (WGS) entry which is preliminary data.</text>
</comment>
<reference evidence="1" key="1">
    <citation type="journal article" date="2017" name="Appl. Environ. Microbiol.">
        <title>Molecular characterization of an Endozoicomonas-like organism causing infection in king scallop Pecten maximus L.</title>
        <authorList>
            <person name="Cano I."/>
            <person name="van Aerle R."/>
            <person name="Ross S."/>
            <person name="Verner-Jeffreys D.W."/>
            <person name="Paley R.K."/>
            <person name="Rimmer G."/>
            <person name="Ryder D."/>
            <person name="Hooper P."/>
            <person name="Stone D."/>
            <person name="Feist S.W."/>
        </authorList>
    </citation>
    <scope>NUCLEOTIDE SEQUENCE</scope>
</reference>
<name>A0A2H9T7W0_9ZZZZ</name>
<accession>A0A2H9T7W0</accession>
<dbReference type="EMBL" id="NSIT01000080">
    <property type="protein sequence ID" value="PJE79287.1"/>
    <property type="molecule type" value="Genomic_DNA"/>
</dbReference>